<dbReference type="Pfam" id="PF04978">
    <property type="entry name" value="MST"/>
    <property type="match status" value="1"/>
</dbReference>
<dbReference type="Gene3D" id="1.20.120.450">
    <property type="entry name" value="dinb family like domain"/>
    <property type="match status" value="1"/>
</dbReference>
<dbReference type="InterPro" id="IPR007061">
    <property type="entry name" value="MST-like"/>
</dbReference>
<dbReference type="EMBL" id="SOCE01000001">
    <property type="protein sequence ID" value="TDU88071.1"/>
    <property type="molecule type" value="Genomic_DNA"/>
</dbReference>
<dbReference type="InterPro" id="IPR034660">
    <property type="entry name" value="DinB/YfiT-like"/>
</dbReference>
<proteinExistence type="predicted"/>
<evidence type="ECO:0000313" key="1">
    <source>
        <dbReference type="EMBL" id="TDU88071.1"/>
    </source>
</evidence>
<dbReference type="Proteomes" id="UP000295151">
    <property type="component" value="Unassembled WGS sequence"/>
</dbReference>
<sequence>MVTKTVEARRADTGPPRTDGDELTVLLAFLDYLRGAIVEKVVGAPEPQVRTAGVASGTNVLGLVKHLTAVERFYFLGEDVRSWAATMRPVPTDTVETVVTAYREAVSRSNEVIAGYTDLTRPAPRTPRKGEPPSMRWLLIHLIEETGRHAGHADILREQLDGTTGR</sequence>
<comment type="caution">
    <text evidence="1">The sequence shown here is derived from an EMBL/GenBank/DDBJ whole genome shotgun (WGS) entry which is preliminary data.</text>
</comment>
<dbReference type="AlphaFoldDB" id="A0A4R7T850"/>
<dbReference type="RefSeq" id="WP_133977755.1">
    <property type="nucleotide sequence ID" value="NZ_SOCE01000001.1"/>
</dbReference>
<reference evidence="1 2" key="1">
    <citation type="submission" date="2019-03" db="EMBL/GenBank/DDBJ databases">
        <title>Genomic Encyclopedia of Type Strains, Phase III (KMG-III): the genomes of soil and plant-associated and newly described type strains.</title>
        <authorList>
            <person name="Whitman W."/>
        </authorList>
    </citation>
    <scope>NUCLEOTIDE SEQUENCE [LARGE SCALE GENOMIC DNA]</scope>
    <source>
        <strain evidence="1 2">VKM Ac-2575</strain>
    </source>
</reference>
<dbReference type="OrthoDB" id="4548523at2"/>
<evidence type="ECO:0000313" key="2">
    <source>
        <dbReference type="Proteomes" id="UP000295151"/>
    </source>
</evidence>
<dbReference type="SUPFAM" id="SSF109854">
    <property type="entry name" value="DinB/YfiT-like putative metalloenzymes"/>
    <property type="match status" value="1"/>
</dbReference>
<protein>
    <submittedName>
        <fullName evidence="1">Uncharacterized protein DUF664</fullName>
    </submittedName>
</protein>
<organism evidence="1 2">
    <name type="scientific">Kribbella voronezhensis</name>
    <dbReference type="NCBI Taxonomy" id="2512212"/>
    <lineage>
        <taxon>Bacteria</taxon>
        <taxon>Bacillati</taxon>
        <taxon>Actinomycetota</taxon>
        <taxon>Actinomycetes</taxon>
        <taxon>Propionibacteriales</taxon>
        <taxon>Kribbellaceae</taxon>
        <taxon>Kribbella</taxon>
    </lineage>
</organism>
<gene>
    <name evidence="1" type="ORF">EV138_1610</name>
</gene>
<name>A0A4R7T850_9ACTN</name>
<accession>A0A4R7T850</accession>
<keyword evidence="2" id="KW-1185">Reference proteome</keyword>